<sequence length="13" mass="1363">MTGNDHPHHGACS</sequence>
<reference evidence="1" key="1">
    <citation type="submission" date="2014-09" db="EMBL/GenBank/DDBJ databases">
        <authorList>
            <person name="Magalhaes I.L.F."/>
            <person name="Oliveira U."/>
            <person name="Santos F.R."/>
            <person name="Vidigal T.H.D.A."/>
            <person name="Brescovit A.D."/>
            <person name="Santos A.J."/>
        </authorList>
    </citation>
    <scope>NUCLEOTIDE SEQUENCE</scope>
    <source>
        <tissue evidence="1">Shoot tissue taken approximately 20 cm above the soil surface</tissue>
    </source>
</reference>
<protein>
    <submittedName>
        <fullName evidence="1">Uncharacterized protein</fullName>
    </submittedName>
</protein>
<proteinExistence type="predicted"/>
<name>A0A0A8YWP2_ARUDO</name>
<dbReference type="EMBL" id="GBRH01266899">
    <property type="protein sequence ID" value="JAD30996.1"/>
    <property type="molecule type" value="Transcribed_RNA"/>
</dbReference>
<accession>A0A0A8YWP2</accession>
<evidence type="ECO:0000313" key="1">
    <source>
        <dbReference type="EMBL" id="JAD30996.1"/>
    </source>
</evidence>
<organism evidence="1">
    <name type="scientific">Arundo donax</name>
    <name type="common">Giant reed</name>
    <name type="synonym">Donax arundinaceus</name>
    <dbReference type="NCBI Taxonomy" id="35708"/>
    <lineage>
        <taxon>Eukaryota</taxon>
        <taxon>Viridiplantae</taxon>
        <taxon>Streptophyta</taxon>
        <taxon>Embryophyta</taxon>
        <taxon>Tracheophyta</taxon>
        <taxon>Spermatophyta</taxon>
        <taxon>Magnoliopsida</taxon>
        <taxon>Liliopsida</taxon>
        <taxon>Poales</taxon>
        <taxon>Poaceae</taxon>
        <taxon>PACMAD clade</taxon>
        <taxon>Arundinoideae</taxon>
        <taxon>Arundineae</taxon>
        <taxon>Arundo</taxon>
    </lineage>
</organism>
<reference evidence="1" key="2">
    <citation type="journal article" date="2015" name="Data Brief">
        <title>Shoot transcriptome of the giant reed, Arundo donax.</title>
        <authorList>
            <person name="Barrero R.A."/>
            <person name="Guerrero F.D."/>
            <person name="Moolhuijzen P."/>
            <person name="Goolsby J.A."/>
            <person name="Tidwell J."/>
            <person name="Bellgard S.E."/>
            <person name="Bellgard M.I."/>
        </authorList>
    </citation>
    <scope>NUCLEOTIDE SEQUENCE</scope>
    <source>
        <tissue evidence="1">Shoot tissue taken approximately 20 cm above the soil surface</tissue>
    </source>
</reference>